<dbReference type="EMBL" id="BOMN01000088">
    <property type="protein sequence ID" value="GIE23290.1"/>
    <property type="molecule type" value="Genomic_DNA"/>
</dbReference>
<name>A0ABQ3ZXH3_9ACTN</name>
<evidence type="ECO:0000259" key="1">
    <source>
        <dbReference type="SMART" id="SM00530"/>
    </source>
</evidence>
<dbReference type="InterPro" id="IPR041413">
    <property type="entry name" value="MLTR_LBD"/>
</dbReference>
<feature type="domain" description="HTH cro/C1-type" evidence="1">
    <location>
        <begin position="9"/>
        <end position="81"/>
    </location>
</feature>
<accession>A0ABQ3ZXH3</accession>
<dbReference type="CDD" id="cd00093">
    <property type="entry name" value="HTH_XRE"/>
    <property type="match status" value="1"/>
</dbReference>
<dbReference type="InterPro" id="IPR010982">
    <property type="entry name" value="Lambda_DNA-bd_dom_sf"/>
</dbReference>
<dbReference type="Gene3D" id="3.30.450.180">
    <property type="match status" value="1"/>
</dbReference>
<keyword evidence="3" id="KW-1185">Reference proteome</keyword>
<reference evidence="2 3" key="1">
    <citation type="submission" date="2021-01" db="EMBL/GenBank/DDBJ databases">
        <title>Whole genome shotgun sequence of Actinoplanes humidus NBRC 14915.</title>
        <authorList>
            <person name="Komaki H."/>
            <person name="Tamura T."/>
        </authorList>
    </citation>
    <scope>NUCLEOTIDE SEQUENCE [LARGE SCALE GENOMIC DNA]</scope>
    <source>
        <strain evidence="2 3">NBRC 14915</strain>
    </source>
</reference>
<evidence type="ECO:0000313" key="2">
    <source>
        <dbReference type="EMBL" id="GIE23290.1"/>
    </source>
</evidence>
<dbReference type="PANTHER" id="PTHR35010:SF2">
    <property type="entry name" value="BLL4672 PROTEIN"/>
    <property type="match status" value="1"/>
</dbReference>
<dbReference type="RefSeq" id="WP_203840344.1">
    <property type="nucleotide sequence ID" value="NZ_BAAATV010000009.1"/>
</dbReference>
<dbReference type="InterPro" id="IPR001387">
    <property type="entry name" value="Cro/C1-type_HTH"/>
</dbReference>
<protein>
    <submittedName>
        <fullName evidence="2">Transcriptional regulator</fullName>
    </submittedName>
</protein>
<dbReference type="Gene3D" id="1.10.260.40">
    <property type="entry name" value="lambda repressor-like DNA-binding domains"/>
    <property type="match status" value="1"/>
</dbReference>
<dbReference type="Pfam" id="PF13560">
    <property type="entry name" value="HTH_31"/>
    <property type="match status" value="1"/>
</dbReference>
<evidence type="ECO:0000313" key="3">
    <source>
        <dbReference type="Proteomes" id="UP000603200"/>
    </source>
</evidence>
<comment type="caution">
    <text evidence="2">The sequence shown here is derived from an EMBL/GenBank/DDBJ whole genome shotgun (WGS) entry which is preliminary data.</text>
</comment>
<proteinExistence type="predicted"/>
<gene>
    <name evidence="2" type="ORF">Ahu01nite_063920</name>
</gene>
<dbReference type="Proteomes" id="UP000603200">
    <property type="component" value="Unassembled WGS sequence"/>
</dbReference>
<sequence>MNRQALGQFLRQRREALNPADVGLPAAGRRRTPGLRREEVAALAHVSIDHYTRLEQARGSAPSRHVLRSVARALRLDDAERAHLMTLAGDLERLPGSPSPDVPQHVRDLIERMPLTAALVRDARSDVLAWNRLAATLLAGFFGTFPRQRNLLHRYFLHPDPAIRYLSAQDESDFAQQAVSALRTTADRYPDDTRTRHLVADLHHGSAAFRQLWARPARTGGRNGIKSLFHPAAGELTLHYDVLDIPDRDHQIVLFTAPPGTPTGNVLQHLTAPAGPIIDRRLSV</sequence>
<dbReference type="SUPFAM" id="SSF47413">
    <property type="entry name" value="lambda repressor-like DNA-binding domains"/>
    <property type="match status" value="1"/>
</dbReference>
<dbReference type="Pfam" id="PF17765">
    <property type="entry name" value="MLTR_LBD"/>
    <property type="match status" value="1"/>
</dbReference>
<dbReference type="SMART" id="SM00530">
    <property type="entry name" value="HTH_XRE"/>
    <property type="match status" value="1"/>
</dbReference>
<dbReference type="PANTHER" id="PTHR35010">
    <property type="entry name" value="BLL4672 PROTEIN-RELATED"/>
    <property type="match status" value="1"/>
</dbReference>
<organism evidence="2 3">
    <name type="scientific">Winogradskya humida</name>
    <dbReference type="NCBI Taxonomy" id="113566"/>
    <lineage>
        <taxon>Bacteria</taxon>
        <taxon>Bacillati</taxon>
        <taxon>Actinomycetota</taxon>
        <taxon>Actinomycetes</taxon>
        <taxon>Micromonosporales</taxon>
        <taxon>Micromonosporaceae</taxon>
        <taxon>Winogradskya</taxon>
    </lineage>
</organism>